<protein>
    <recommendedName>
        <fullName evidence="3">F-box domain-containing protein</fullName>
    </recommendedName>
</protein>
<dbReference type="SMART" id="SM00256">
    <property type="entry name" value="FBOX"/>
    <property type="match status" value="1"/>
</dbReference>
<dbReference type="Pfam" id="PF00646">
    <property type="entry name" value="F-box"/>
    <property type="match status" value="1"/>
</dbReference>
<dbReference type="SUPFAM" id="SSF81383">
    <property type="entry name" value="F-box domain"/>
    <property type="match status" value="1"/>
</dbReference>
<dbReference type="PANTHER" id="PTHR31672:SF12">
    <property type="entry name" value="F-BOX DOMAIN-CONTAINING PROTEIN"/>
    <property type="match status" value="1"/>
</dbReference>
<organism evidence="4 5">
    <name type="scientific">Tagetes erecta</name>
    <name type="common">African marigold</name>
    <dbReference type="NCBI Taxonomy" id="13708"/>
    <lineage>
        <taxon>Eukaryota</taxon>
        <taxon>Viridiplantae</taxon>
        <taxon>Streptophyta</taxon>
        <taxon>Embryophyta</taxon>
        <taxon>Tracheophyta</taxon>
        <taxon>Spermatophyta</taxon>
        <taxon>Magnoliopsida</taxon>
        <taxon>eudicotyledons</taxon>
        <taxon>Gunneridae</taxon>
        <taxon>Pentapetalae</taxon>
        <taxon>asterids</taxon>
        <taxon>campanulids</taxon>
        <taxon>Asterales</taxon>
        <taxon>Asteraceae</taxon>
        <taxon>Asteroideae</taxon>
        <taxon>Heliantheae alliance</taxon>
        <taxon>Tageteae</taxon>
        <taxon>Tagetes</taxon>
    </lineage>
</organism>
<keyword evidence="1" id="KW-0880">Kelch repeat</keyword>
<sequence>MFKHLIDQLHDLVDLHGFPPPPPPIPTVPPSLHHHRWCFLNLENGLFENDCDNILMKADKSRTTQKKQKQTENDGSNESLKEEIWKYFPEELYETVIARLPIATFFRFRSVCQNWNSLLKSKTFTLQCAQFIPPQPWFYLKTHENINSGAMYDPVFKKWHHVDIPKMPTNLMILPAASVGGLLCFHDDGHRKLYVCNPLTNSFKELPARSGKVWPRVAVGMITNKQSNMGGYQIILVATNGEYEVYDSTINRWTGVGSLPDCINLPLSFYFRFQTVAANGLMYILRSDPHGIVSFDIDSRVWKQYLVPPPPHSRDHTLVECGGKIMMVGLVTKNAASCVSVWELQKMTLLWKEVDRMPNVMCLEFYGKHVKLFCLGNSGLIMLSFESERMNRLVTYDVSNKEWLKVPEPFKSPELRTDRGTAFQPFKSPQLRIARGAAFHPSLTATA</sequence>
<evidence type="ECO:0000256" key="2">
    <source>
        <dbReference type="ARBA" id="ARBA00022737"/>
    </source>
</evidence>
<dbReference type="FunFam" id="1.20.1280.50:FF:000008">
    <property type="entry name" value="F-box only protein 6"/>
    <property type="match status" value="1"/>
</dbReference>
<dbReference type="InterPro" id="IPR036047">
    <property type="entry name" value="F-box-like_dom_sf"/>
</dbReference>
<dbReference type="InterPro" id="IPR050796">
    <property type="entry name" value="SCF_F-box_component"/>
</dbReference>
<dbReference type="FunFam" id="2.120.10.80:FF:000059">
    <property type="entry name" value="F-box only protein 6"/>
    <property type="match status" value="1"/>
</dbReference>
<dbReference type="InterPro" id="IPR006527">
    <property type="entry name" value="F-box-assoc_dom_typ1"/>
</dbReference>
<dbReference type="EMBL" id="JAUHHV010000001">
    <property type="protein sequence ID" value="KAK1438143.1"/>
    <property type="molecule type" value="Genomic_DNA"/>
</dbReference>
<gene>
    <name evidence="4" type="ORF">QVD17_03946</name>
</gene>
<dbReference type="SUPFAM" id="SSF117281">
    <property type="entry name" value="Kelch motif"/>
    <property type="match status" value="1"/>
</dbReference>
<reference evidence="4" key="1">
    <citation type="journal article" date="2023" name="bioRxiv">
        <title>Improved chromosome-level genome assembly for marigold (Tagetes erecta).</title>
        <authorList>
            <person name="Jiang F."/>
            <person name="Yuan L."/>
            <person name="Wang S."/>
            <person name="Wang H."/>
            <person name="Xu D."/>
            <person name="Wang A."/>
            <person name="Fan W."/>
        </authorList>
    </citation>
    <scope>NUCLEOTIDE SEQUENCE</scope>
    <source>
        <strain evidence="4">WSJ</strain>
        <tissue evidence="4">Leaf</tissue>
    </source>
</reference>
<evidence type="ECO:0000256" key="1">
    <source>
        <dbReference type="ARBA" id="ARBA00022441"/>
    </source>
</evidence>
<dbReference type="AlphaFoldDB" id="A0AAD8LEJ3"/>
<name>A0AAD8LEJ3_TARER</name>
<keyword evidence="2" id="KW-0677">Repeat</keyword>
<dbReference type="InterPro" id="IPR015915">
    <property type="entry name" value="Kelch-typ_b-propeller"/>
</dbReference>
<evidence type="ECO:0000313" key="4">
    <source>
        <dbReference type="EMBL" id="KAK1438143.1"/>
    </source>
</evidence>
<feature type="domain" description="F-box" evidence="3">
    <location>
        <begin position="88"/>
        <end position="128"/>
    </location>
</feature>
<proteinExistence type="predicted"/>
<dbReference type="Proteomes" id="UP001229421">
    <property type="component" value="Unassembled WGS sequence"/>
</dbReference>
<keyword evidence="5" id="KW-1185">Reference proteome</keyword>
<dbReference type="PANTHER" id="PTHR31672">
    <property type="entry name" value="BNACNNG10540D PROTEIN"/>
    <property type="match status" value="1"/>
</dbReference>
<dbReference type="Pfam" id="PF07734">
    <property type="entry name" value="FBA_1"/>
    <property type="match status" value="1"/>
</dbReference>
<evidence type="ECO:0000259" key="3">
    <source>
        <dbReference type="SMART" id="SM00256"/>
    </source>
</evidence>
<dbReference type="CDD" id="cd22157">
    <property type="entry name" value="F-box_AtFBW1-like"/>
    <property type="match status" value="1"/>
</dbReference>
<dbReference type="InterPro" id="IPR001810">
    <property type="entry name" value="F-box_dom"/>
</dbReference>
<dbReference type="Gene3D" id="2.120.10.80">
    <property type="entry name" value="Kelch-type beta propeller"/>
    <property type="match status" value="1"/>
</dbReference>
<comment type="caution">
    <text evidence="4">The sequence shown here is derived from an EMBL/GenBank/DDBJ whole genome shotgun (WGS) entry which is preliminary data.</text>
</comment>
<evidence type="ECO:0000313" key="5">
    <source>
        <dbReference type="Proteomes" id="UP001229421"/>
    </source>
</evidence>
<accession>A0AAD8LEJ3</accession>